<dbReference type="EC" id="1.1.1.133" evidence="2"/>
<sequence length="276" mass="28512">MRAVVLGGSGQLGRALRAELPDAAFPGRDELDVGDPCSVEGFDWAPFDTVVNAAAYTAVDRAETDPAGAWRVNAAGPASLAAAAVRHDLTLVQVSTEYVFDGTACGPVPESAPLCPVNVYGASKAAGELAVRAVPRHVVVRTSWLIGDGANFARTMLGLAARGVCPDVVDDQIGRPTIASDLARAVAALAGAEPGAYHATGDGEPVSWAEVARVVFAHAGRDPADVRPVSTSDYAAGRTMAPRPSNGVLSLERLGATGITMPDWRVGLESYLETQP</sequence>
<proteinExistence type="inferred from homology"/>
<dbReference type="Proteomes" id="UP000295560">
    <property type="component" value="Unassembled WGS sequence"/>
</dbReference>
<comment type="function">
    <text evidence="2">Catalyzes the reduction of dTDP-6-deoxy-L-lyxo-4-hexulose to yield dTDP-L-rhamnose.</text>
</comment>
<accession>A0A4R1HJ09</accession>
<dbReference type="InterPro" id="IPR005913">
    <property type="entry name" value="dTDP_dehydrorham_reduct"/>
</dbReference>
<dbReference type="Pfam" id="PF04321">
    <property type="entry name" value="RmlD_sub_bind"/>
    <property type="match status" value="1"/>
</dbReference>
<comment type="caution">
    <text evidence="4">The sequence shown here is derived from an EMBL/GenBank/DDBJ whole genome shotgun (WGS) entry which is preliminary data.</text>
</comment>
<dbReference type="PANTHER" id="PTHR10491:SF4">
    <property type="entry name" value="METHIONINE ADENOSYLTRANSFERASE 2 SUBUNIT BETA"/>
    <property type="match status" value="1"/>
</dbReference>
<dbReference type="InterPro" id="IPR036291">
    <property type="entry name" value="NAD(P)-bd_dom_sf"/>
</dbReference>
<feature type="domain" description="RmlD-like substrate binding" evidence="3">
    <location>
        <begin position="1"/>
        <end position="273"/>
    </location>
</feature>
<dbReference type="EMBL" id="SMFZ01000002">
    <property type="protein sequence ID" value="TCK20961.1"/>
    <property type="molecule type" value="Genomic_DNA"/>
</dbReference>
<gene>
    <name evidence="4" type="ORF">EV378_4930</name>
</gene>
<dbReference type="Gene3D" id="3.40.50.720">
    <property type="entry name" value="NAD(P)-binding Rossmann-like Domain"/>
    <property type="match status" value="1"/>
</dbReference>
<reference evidence="4 5" key="1">
    <citation type="submission" date="2019-03" db="EMBL/GenBank/DDBJ databases">
        <title>Sequencing the genomes of 1000 actinobacteria strains.</title>
        <authorList>
            <person name="Klenk H.-P."/>
        </authorList>
    </citation>
    <scope>NUCLEOTIDE SEQUENCE [LARGE SCALE GENOMIC DNA]</scope>
    <source>
        <strain evidence="4 5">DSM 44969</strain>
    </source>
</reference>
<keyword evidence="2" id="KW-0560">Oxidoreductase</keyword>
<dbReference type="RefSeq" id="WP_207908858.1">
    <property type="nucleotide sequence ID" value="NZ_SMFZ01000002.1"/>
</dbReference>
<dbReference type="NCBIfam" id="TIGR01214">
    <property type="entry name" value="rmlD"/>
    <property type="match status" value="1"/>
</dbReference>
<evidence type="ECO:0000259" key="3">
    <source>
        <dbReference type="Pfam" id="PF04321"/>
    </source>
</evidence>
<comment type="similarity">
    <text evidence="1 2">Belongs to the dTDP-4-dehydrorhamnose reductase family.</text>
</comment>
<dbReference type="Gene3D" id="3.90.25.10">
    <property type="entry name" value="UDP-galactose 4-epimerase, domain 1"/>
    <property type="match status" value="1"/>
</dbReference>
<evidence type="ECO:0000313" key="4">
    <source>
        <dbReference type="EMBL" id="TCK20961.1"/>
    </source>
</evidence>
<organism evidence="4 5">
    <name type="scientific">Pseudonocardia endophytica</name>
    <dbReference type="NCBI Taxonomy" id="401976"/>
    <lineage>
        <taxon>Bacteria</taxon>
        <taxon>Bacillati</taxon>
        <taxon>Actinomycetota</taxon>
        <taxon>Actinomycetes</taxon>
        <taxon>Pseudonocardiales</taxon>
        <taxon>Pseudonocardiaceae</taxon>
        <taxon>Pseudonocardia</taxon>
    </lineage>
</organism>
<dbReference type="GO" id="GO:0019305">
    <property type="term" value="P:dTDP-rhamnose biosynthetic process"/>
    <property type="evidence" value="ECO:0007669"/>
    <property type="project" value="UniProtKB-UniPathway"/>
</dbReference>
<name>A0A4R1HJ09_PSEEN</name>
<dbReference type="PANTHER" id="PTHR10491">
    <property type="entry name" value="DTDP-4-DEHYDRORHAMNOSE REDUCTASE"/>
    <property type="match status" value="1"/>
</dbReference>
<protein>
    <recommendedName>
        <fullName evidence="2">dTDP-4-dehydrorhamnose reductase</fullName>
        <ecNumber evidence="2">1.1.1.133</ecNumber>
    </recommendedName>
</protein>
<dbReference type="InterPro" id="IPR029903">
    <property type="entry name" value="RmlD-like-bd"/>
</dbReference>
<dbReference type="GO" id="GO:0008831">
    <property type="term" value="F:dTDP-4-dehydrorhamnose reductase activity"/>
    <property type="evidence" value="ECO:0007669"/>
    <property type="project" value="UniProtKB-EC"/>
</dbReference>
<dbReference type="CDD" id="cd05254">
    <property type="entry name" value="dTDP_HR_like_SDR_e"/>
    <property type="match status" value="1"/>
</dbReference>
<dbReference type="AlphaFoldDB" id="A0A4R1HJ09"/>
<comment type="pathway">
    <text evidence="2">Carbohydrate biosynthesis; dTDP-L-rhamnose biosynthesis.</text>
</comment>
<keyword evidence="5" id="KW-1185">Reference proteome</keyword>
<evidence type="ECO:0000313" key="5">
    <source>
        <dbReference type="Proteomes" id="UP000295560"/>
    </source>
</evidence>
<dbReference type="UniPathway" id="UPA00124"/>
<evidence type="ECO:0000256" key="1">
    <source>
        <dbReference type="ARBA" id="ARBA00010944"/>
    </source>
</evidence>
<keyword evidence="2" id="KW-0521">NADP</keyword>
<dbReference type="SUPFAM" id="SSF51735">
    <property type="entry name" value="NAD(P)-binding Rossmann-fold domains"/>
    <property type="match status" value="1"/>
</dbReference>
<evidence type="ECO:0000256" key="2">
    <source>
        <dbReference type="RuleBase" id="RU364082"/>
    </source>
</evidence>